<reference evidence="7 8" key="1">
    <citation type="journal article" date="2020" name="ISME J.">
        <title>Comparative genomics reveals insights into cyanobacterial evolution and habitat adaptation.</title>
        <authorList>
            <person name="Chen M.Y."/>
            <person name="Teng W.K."/>
            <person name="Zhao L."/>
            <person name="Hu C.X."/>
            <person name="Zhou Y.K."/>
            <person name="Han B.P."/>
            <person name="Song L.R."/>
            <person name="Shu W.S."/>
        </authorList>
    </citation>
    <scope>NUCLEOTIDE SEQUENCE [LARGE SCALE GENOMIC DNA]</scope>
    <source>
        <strain evidence="7 8">FACHB-838</strain>
    </source>
</reference>
<protein>
    <submittedName>
        <fullName evidence="7">Flavohemoprotein</fullName>
    </submittedName>
</protein>
<evidence type="ECO:0000313" key="7">
    <source>
        <dbReference type="EMBL" id="MBD2536260.1"/>
    </source>
</evidence>
<keyword evidence="3" id="KW-0479">Metal-binding</keyword>
<evidence type="ECO:0000259" key="6">
    <source>
        <dbReference type="PROSITE" id="PS01033"/>
    </source>
</evidence>
<evidence type="ECO:0000256" key="1">
    <source>
        <dbReference type="ARBA" id="ARBA00022617"/>
    </source>
</evidence>
<keyword evidence="4" id="KW-0408">Iron</keyword>
<dbReference type="Gene3D" id="1.10.490.10">
    <property type="entry name" value="Globins"/>
    <property type="match status" value="1"/>
</dbReference>
<accession>A0ABR8E417</accession>
<gene>
    <name evidence="7" type="ORF">H6G97_46015</name>
</gene>
<evidence type="ECO:0000256" key="4">
    <source>
        <dbReference type="ARBA" id="ARBA00023004"/>
    </source>
</evidence>
<keyword evidence="8" id="KW-1185">Reference proteome</keyword>
<dbReference type="PANTHER" id="PTHR43396">
    <property type="entry name" value="FLAVOHEMOPROTEIN"/>
    <property type="match status" value="1"/>
</dbReference>
<evidence type="ECO:0000313" key="8">
    <source>
        <dbReference type="Proteomes" id="UP000623440"/>
    </source>
</evidence>
<comment type="similarity">
    <text evidence="5">Belongs to the globin family.</text>
</comment>
<dbReference type="PROSITE" id="PS01033">
    <property type="entry name" value="GLOBIN"/>
    <property type="match status" value="1"/>
</dbReference>
<evidence type="ECO:0000256" key="2">
    <source>
        <dbReference type="ARBA" id="ARBA00022621"/>
    </source>
</evidence>
<keyword evidence="2 5" id="KW-0561">Oxygen transport</keyword>
<evidence type="ECO:0000256" key="3">
    <source>
        <dbReference type="ARBA" id="ARBA00022723"/>
    </source>
</evidence>
<dbReference type="RefSeq" id="WP_190946999.1">
    <property type="nucleotide sequence ID" value="NZ_JACJSI010000421.1"/>
</dbReference>
<dbReference type="SUPFAM" id="SSF46458">
    <property type="entry name" value="Globin-like"/>
    <property type="match status" value="1"/>
</dbReference>
<dbReference type="InterPro" id="IPR009050">
    <property type="entry name" value="Globin-like_sf"/>
</dbReference>
<dbReference type="EMBL" id="JACJSI010000421">
    <property type="protein sequence ID" value="MBD2536260.1"/>
    <property type="molecule type" value="Genomic_DNA"/>
</dbReference>
<dbReference type="InterPro" id="IPR000971">
    <property type="entry name" value="Globin"/>
</dbReference>
<dbReference type="Pfam" id="PF00042">
    <property type="entry name" value="Globin"/>
    <property type="match status" value="1"/>
</dbReference>
<evidence type="ECO:0000256" key="5">
    <source>
        <dbReference type="RuleBase" id="RU000356"/>
    </source>
</evidence>
<proteinExistence type="inferred from homology"/>
<dbReference type="InterPro" id="IPR012292">
    <property type="entry name" value="Globin/Proto"/>
</dbReference>
<organism evidence="7 8">
    <name type="scientific">Nostoc flagelliforme FACHB-838</name>
    <dbReference type="NCBI Taxonomy" id="2692904"/>
    <lineage>
        <taxon>Bacteria</taxon>
        <taxon>Bacillati</taxon>
        <taxon>Cyanobacteriota</taxon>
        <taxon>Cyanophyceae</taxon>
        <taxon>Nostocales</taxon>
        <taxon>Nostocaceae</taxon>
        <taxon>Nostoc</taxon>
    </lineage>
</organism>
<keyword evidence="1 5" id="KW-0349">Heme</keyword>
<dbReference type="PANTHER" id="PTHR43396:SF3">
    <property type="entry name" value="FLAVOHEMOPROTEIN"/>
    <property type="match status" value="1"/>
</dbReference>
<comment type="caution">
    <text evidence="7">The sequence shown here is derived from an EMBL/GenBank/DDBJ whole genome shotgun (WGS) entry which is preliminary data.</text>
</comment>
<sequence length="146" mass="16526">MALNVELLESSFAQIKMNSSEVTKRFYTLLFTDYPEVQPLFANTHMEKQGKQLFQSLVFTVNNLRKPDALSDVLRGLGTRHVQYGVLPQHYPMVGSSLLKAFEVSLGTAWTPDVQQAWIEAYEVVAQLMLEGADYSPERLMPTVVK</sequence>
<dbReference type="Proteomes" id="UP000623440">
    <property type="component" value="Unassembled WGS sequence"/>
</dbReference>
<dbReference type="CDD" id="cd12131">
    <property type="entry name" value="HGbI-like"/>
    <property type="match status" value="1"/>
</dbReference>
<keyword evidence="5" id="KW-0813">Transport</keyword>
<name>A0ABR8E417_9NOSO</name>
<feature type="domain" description="Globin" evidence="6">
    <location>
        <begin position="1"/>
        <end position="134"/>
    </location>
</feature>